<sequence>MKYLILSRLIDVTENEKKSKETRPVFLGGFLLCMGKTMAEPHQTPDCWSFTLREGTGGRTKIGYHTALRFLRDGTRVIVTSCSPYVASQRYFRVSLPNEHTPLLAETA</sequence>
<dbReference type="Proteomes" id="UP000677436">
    <property type="component" value="Chromosome"/>
</dbReference>
<dbReference type="RefSeq" id="WP_212775249.1">
    <property type="nucleotide sequence ID" value="NZ_AP024601.1"/>
</dbReference>
<organism evidence="1 2">
    <name type="scientific">Polycladomyces abyssicola</name>
    <dbReference type="NCBI Taxonomy" id="1125966"/>
    <lineage>
        <taxon>Bacteria</taxon>
        <taxon>Bacillati</taxon>
        <taxon>Bacillota</taxon>
        <taxon>Bacilli</taxon>
        <taxon>Bacillales</taxon>
        <taxon>Thermoactinomycetaceae</taxon>
        <taxon>Polycladomyces</taxon>
    </lineage>
</organism>
<dbReference type="EMBL" id="AP024601">
    <property type="protein sequence ID" value="BCU83304.1"/>
    <property type="molecule type" value="Genomic_DNA"/>
</dbReference>
<protein>
    <submittedName>
        <fullName evidence="1">Uncharacterized protein</fullName>
    </submittedName>
</protein>
<proteinExistence type="predicted"/>
<keyword evidence="2" id="KW-1185">Reference proteome</keyword>
<evidence type="ECO:0000313" key="1">
    <source>
        <dbReference type="EMBL" id="BCU83304.1"/>
    </source>
</evidence>
<accession>A0A8D5UJG8</accession>
<reference evidence="1" key="1">
    <citation type="journal article" date="2013" name="Int. J. Syst. Evol. Microbiol.">
        <title>Polycladomyces abyssicola gen. nov., sp. nov., a thermophilic filamentous bacterium isolated from hemipelagic sediment.</title>
        <authorList>
            <person name="Tsubouchi T."/>
            <person name="Shimane Y."/>
            <person name="Mori K."/>
            <person name="Usui K."/>
            <person name="Hiraki T."/>
            <person name="Tame A."/>
            <person name="Uematsu K."/>
            <person name="Maruyama T."/>
            <person name="Hatada Y."/>
        </authorList>
    </citation>
    <scope>NUCLEOTIDE SEQUENCE</scope>
    <source>
        <strain evidence="1">JIR-001</strain>
    </source>
</reference>
<gene>
    <name evidence="1" type="ORF">JIR001_30870</name>
</gene>
<evidence type="ECO:0000313" key="2">
    <source>
        <dbReference type="Proteomes" id="UP000677436"/>
    </source>
</evidence>
<reference evidence="1" key="2">
    <citation type="journal article" date="2021" name="Microbiol. Resour. Announc.">
        <title>Complete Genome Sequence of Polycladomyces abyssicola JIR-001T, Isolated from Hemipelagic Sediment in Deep Seawater.</title>
        <authorList>
            <person name="Tsubouchi T."/>
            <person name="Kaneko Y."/>
        </authorList>
    </citation>
    <scope>NUCLEOTIDE SEQUENCE</scope>
    <source>
        <strain evidence="1">JIR-001</strain>
    </source>
</reference>
<dbReference type="KEGG" id="pabs:JIR001_30870"/>
<name>A0A8D5UJG8_9BACL</name>
<dbReference type="AlphaFoldDB" id="A0A8D5UJG8"/>